<gene>
    <name evidence="1" type="ORF">GCM10017667_68220</name>
</gene>
<protein>
    <submittedName>
        <fullName evidence="1">Uncharacterized protein</fullName>
    </submittedName>
</protein>
<dbReference type="Proteomes" id="UP000632849">
    <property type="component" value="Unassembled WGS sequence"/>
</dbReference>
<name>A0A919ER75_STRFL</name>
<evidence type="ECO:0000313" key="1">
    <source>
        <dbReference type="EMBL" id="GHG22625.1"/>
    </source>
</evidence>
<accession>A0A919ER75</accession>
<reference evidence="1" key="1">
    <citation type="journal article" date="2014" name="Int. J. Syst. Evol. Microbiol.">
        <title>Complete genome sequence of Corynebacterium casei LMG S-19264T (=DSM 44701T), isolated from a smear-ripened cheese.</title>
        <authorList>
            <consortium name="US DOE Joint Genome Institute (JGI-PGF)"/>
            <person name="Walter F."/>
            <person name="Albersmeier A."/>
            <person name="Kalinowski J."/>
            <person name="Ruckert C."/>
        </authorList>
    </citation>
    <scope>NUCLEOTIDE SEQUENCE</scope>
    <source>
        <strain evidence="1">JCM 4122</strain>
    </source>
</reference>
<evidence type="ECO:0000313" key="2">
    <source>
        <dbReference type="Proteomes" id="UP000632849"/>
    </source>
</evidence>
<proteinExistence type="predicted"/>
<dbReference type="EMBL" id="BNBE01000003">
    <property type="protein sequence ID" value="GHG22625.1"/>
    <property type="molecule type" value="Genomic_DNA"/>
</dbReference>
<dbReference type="AlphaFoldDB" id="A0A919ER75"/>
<keyword evidence="2" id="KW-1185">Reference proteome</keyword>
<comment type="caution">
    <text evidence="1">The sequence shown here is derived from an EMBL/GenBank/DDBJ whole genome shotgun (WGS) entry which is preliminary data.</text>
</comment>
<sequence>MHTQPSSRPAEWFPSSVTLRGSGPYPAEVLGHRHDGMVLPRFTREVAGRIAADSRSDASIALKLRFTGPSIEILSLGDPPKVLEHCRPDTAGRYALGHALLPWREHTTTDPAEFTRALDEAHASGYPPAALDTWTVAFADHGHRMAVLAVYRTPDEDAAAYDALYNVLYASGLSSYEITSARADDAELTARRWFSSQRAHLAPDTVVWPKVAPATRLPADPR</sequence>
<reference evidence="1" key="2">
    <citation type="submission" date="2020-09" db="EMBL/GenBank/DDBJ databases">
        <authorList>
            <person name="Sun Q."/>
            <person name="Ohkuma M."/>
        </authorList>
    </citation>
    <scope>NUCLEOTIDE SEQUENCE</scope>
    <source>
        <strain evidence="1">JCM 4122</strain>
    </source>
</reference>
<dbReference type="RefSeq" id="WP_190044171.1">
    <property type="nucleotide sequence ID" value="NZ_BNBE01000003.1"/>
</dbReference>
<organism evidence="1 2">
    <name type="scientific">Streptomyces filamentosus</name>
    <name type="common">Streptomyces roseosporus</name>
    <dbReference type="NCBI Taxonomy" id="67294"/>
    <lineage>
        <taxon>Bacteria</taxon>
        <taxon>Bacillati</taxon>
        <taxon>Actinomycetota</taxon>
        <taxon>Actinomycetes</taxon>
        <taxon>Kitasatosporales</taxon>
        <taxon>Streptomycetaceae</taxon>
        <taxon>Streptomyces</taxon>
    </lineage>
</organism>